<sequence>MRRLGRGGGGGGEMPPIVIVIGTLVLALNFAQIAVLALTAEEIEAERSGWNVDPETQYHIQTDEGPERYFRFQTLNGQYRKEKRLQDGTVVGTEGWLDQLGFLRIKDYIADAKGFRILKSKMIYVGKDRPIQDAVSISKTKTSSSSSAQQSSSQQQQQQRPRRPVNPFRQPELKDFSSNSIESSKSSYEASTATPLIITPPPPSRSKSQIVAVTTLRPRPFALTSGYLPAYNNRQNQHYRRRQQQKPALLVEQPAYLDIDQDQNHLASQPALQVHVVPPPPPPAQTSSPGSFRGHRRYNATMSSRSDTVNYNRPASSSNNNSYRSRSRRPSFYNSRQSTSTTTTTTTTPAAPVAVREYEFPSYDGVASSAEITSNSNNNNGFQYYLKKQYHEEERQSPDKAVGSYGYVDPFGIRRVVYYKADGRNGFQHRKNNRYVGHDAQPYDPQPIAAEQAID</sequence>
<feature type="transmembrane region" description="Helical" evidence="3">
    <location>
        <begin position="17"/>
        <end position="38"/>
    </location>
</feature>
<evidence type="ECO:0000256" key="2">
    <source>
        <dbReference type="SAM" id="MobiDB-lite"/>
    </source>
</evidence>
<dbReference type="PANTHER" id="PTHR10380">
    <property type="entry name" value="CUTICLE PROTEIN"/>
    <property type="match status" value="1"/>
</dbReference>
<evidence type="ECO:0000313" key="4">
    <source>
        <dbReference type="EMBL" id="KAL3404559.1"/>
    </source>
</evidence>
<accession>A0ABD2XHF1</accession>
<gene>
    <name evidence="4" type="ORF">TKK_003016</name>
</gene>
<feature type="region of interest" description="Disordered" evidence="2">
    <location>
        <begin position="136"/>
        <end position="209"/>
    </location>
</feature>
<organism evidence="4 5">
    <name type="scientific">Trichogramma kaykai</name>
    <dbReference type="NCBI Taxonomy" id="54128"/>
    <lineage>
        <taxon>Eukaryota</taxon>
        <taxon>Metazoa</taxon>
        <taxon>Ecdysozoa</taxon>
        <taxon>Arthropoda</taxon>
        <taxon>Hexapoda</taxon>
        <taxon>Insecta</taxon>
        <taxon>Pterygota</taxon>
        <taxon>Neoptera</taxon>
        <taxon>Endopterygota</taxon>
        <taxon>Hymenoptera</taxon>
        <taxon>Apocrita</taxon>
        <taxon>Proctotrupomorpha</taxon>
        <taxon>Chalcidoidea</taxon>
        <taxon>Trichogrammatidae</taxon>
        <taxon>Trichogramma</taxon>
    </lineage>
</organism>
<evidence type="ECO:0000256" key="1">
    <source>
        <dbReference type="PROSITE-ProRule" id="PRU00497"/>
    </source>
</evidence>
<keyword evidence="3" id="KW-0812">Transmembrane</keyword>
<evidence type="ECO:0000256" key="3">
    <source>
        <dbReference type="SAM" id="Phobius"/>
    </source>
</evidence>
<dbReference type="Pfam" id="PF00379">
    <property type="entry name" value="Chitin_bind_4"/>
    <property type="match status" value="2"/>
</dbReference>
<name>A0ABD2XHF1_9HYME</name>
<dbReference type="AlphaFoldDB" id="A0ABD2XHF1"/>
<feature type="compositionally biased region" description="Polar residues" evidence="2">
    <location>
        <begin position="300"/>
        <end position="309"/>
    </location>
</feature>
<keyword evidence="1" id="KW-0193">Cuticle</keyword>
<feature type="compositionally biased region" description="Low complexity" evidence="2">
    <location>
        <begin position="310"/>
        <end position="348"/>
    </location>
</feature>
<dbReference type="GO" id="GO:0042302">
    <property type="term" value="F:structural constituent of cuticle"/>
    <property type="evidence" value="ECO:0007669"/>
    <property type="project" value="UniProtKB-UniRule"/>
</dbReference>
<dbReference type="EMBL" id="JBJJXI010000025">
    <property type="protein sequence ID" value="KAL3404559.1"/>
    <property type="molecule type" value="Genomic_DNA"/>
</dbReference>
<dbReference type="PROSITE" id="PS51155">
    <property type="entry name" value="CHIT_BIND_RR_2"/>
    <property type="match status" value="2"/>
</dbReference>
<reference evidence="4 5" key="1">
    <citation type="journal article" date="2024" name="bioRxiv">
        <title>A reference genome for Trichogramma kaykai: A tiny desert-dwelling parasitoid wasp with competing sex-ratio distorters.</title>
        <authorList>
            <person name="Culotta J."/>
            <person name="Lindsey A.R."/>
        </authorList>
    </citation>
    <scope>NUCLEOTIDE SEQUENCE [LARGE SCALE GENOMIC DNA]</scope>
    <source>
        <strain evidence="4 5">KSX58</strain>
    </source>
</reference>
<dbReference type="InterPro" id="IPR000618">
    <property type="entry name" value="Insect_cuticle"/>
</dbReference>
<dbReference type="InterPro" id="IPR050468">
    <property type="entry name" value="Cuticle_Struct_Prot"/>
</dbReference>
<dbReference type="PANTHER" id="PTHR10380:SF206">
    <property type="entry name" value="GH27759P"/>
    <property type="match status" value="1"/>
</dbReference>
<evidence type="ECO:0000313" key="5">
    <source>
        <dbReference type="Proteomes" id="UP001627154"/>
    </source>
</evidence>
<feature type="region of interest" description="Disordered" evidence="2">
    <location>
        <begin position="273"/>
        <end position="353"/>
    </location>
</feature>
<comment type="caution">
    <text evidence="4">The sequence shown here is derived from an EMBL/GenBank/DDBJ whole genome shotgun (WGS) entry which is preliminary data.</text>
</comment>
<keyword evidence="3" id="KW-0472">Membrane</keyword>
<feature type="compositionally biased region" description="Low complexity" evidence="2">
    <location>
        <begin position="177"/>
        <end position="197"/>
    </location>
</feature>
<feature type="region of interest" description="Disordered" evidence="2">
    <location>
        <begin position="427"/>
        <end position="455"/>
    </location>
</feature>
<proteinExistence type="predicted"/>
<keyword evidence="3" id="KW-1133">Transmembrane helix</keyword>
<dbReference type="Proteomes" id="UP001627154">
    <property type="component" value="Unassembled WGS sequence"/>
</dbReference>
<feature type="compositionally biased region" description="Low complexity" evidence="2">
    <location>
        <begin position="143"/>
        <end position="159"/>
    </location>
</feature>
<keyword evidence="5" id="KW-1185">Reference proteome</keyword>
<protein>
    <submittedName>
        <fullName evidence="4">Uncharacterized protein</fullName>
    </submittedName>
</protein>